<dbReference type="EC" id="3.4.21.-" evidence="6"/>
<keyword evidence="6" id="KW-0645">Protease</keyword>
<dbReference type="Pfam" id="PF02674">
    <property type="entry name" value="Colicin_V"/>
    <property type="match status" value="1"/>
</dbReference>
<dbReference type="PANTHER" id="PTHR43019">
    <property type="entry name" value="SERINE ENDOPROTEASE DEGS"/>
    <property type="match status" value="1"/>
</dbReference>
<keyword evidence="3 5" id="KW-1133">Transmembrane helix</keyword>
<comment type="subcellular location">
    <subcellularLocation>
        <location evidence="1">Membrane</location>
        <topology evidence="1">Multi-pass membrane protein</topology>
    </subcellularLocation>
</comment>
<accession>A0A9X3LW58</accession>
<dbReference type="NCBIfam" id="NF033740">
    <property type="entry name" value="MarP_fam_protase"/>
    <property type="match status" value="1"/>
</dbReference>
<dbReference type="EMBL" id="JAKMUS010000022">
    <property type="protein sequence ID" value="MCZ9294856.1"/>
    <property type="molecule type" value="Genomic_DNA"/>
</dbReference>
<keyword evidence="6" id="KW-0378">Hydrolase</keyword>
<comment type="caution">
    <text evidence="6">The sequence shown here is derived from an EMBL/GenBank/DDBJ whole genome shotgun (WGS) entry which is preliminary data.</text>
</comment>
<dbReference type="AlphaFoldDB" id="A0A9X3LW58"/>
<feature type="transmembrane region" description="Helical" evidence="5">
    <location>
        <begin position="61"/>
        <end position="84"/>
    </location>
</feature>
<keyword evidence="7" id="KW-1185">Reference proteome</keyword>
<evidence type="ECO:0000313" key="7">
    <source>
        <dbReference type="Proteomes" id="UP001146468"/>
    </source>
</evidence>
<keyword evidence="2 5" id="KW-0812">Transmembrane</keyword>
<name>A0A9X3LW58_9CORY</name>
<gene>
    <name evidence="6" type="ORF">L8U60_10205</name>
</gene>
<feature type="transmembrane region" description="Helical" evidence="5">
    <location>
        <begin position="104"/>
        <end position="126"/>
    </location>
</feature>
<dbReference type="GO" id="GO:0009403">
    <property type="term" value="P:toxin biosynthetic process"/>
    <property type="evidence" value="ECO:0007669"/>
    <property type="project" value="InterPro"/>
</dbReference>
<proteinExistence type="predicted"/>
<feature type="transmembrane region" description="Helical" evidence="5">
    <location>
        <begin position="31"/>
        <end position="55"/>
    </location>
</feature>
<dbReference type="PRINTS" id="PR00834">
    <property type="entry name" value="PROTEASES2C"/>
</dbReference>
<feature type="transmembrane region" description="Helical" evidence="5">
    <location>
        <begin position="6"/>
        <end position="24"/>
    </location>
</feature>
<dbReference type="InterPro" id="IPR047680">
    <property type="entry name" value="MarP-like"/>
</dbReference>
<protein>
    <submittedName>
        <fullName evidence="6">MarP family serine protease</fullName>
        <ecNumber evidence="6">3.4.21.-</ecNumber>
    </submittedName>
</protein>
<evidence type="ECO:0000256" key="3">
    <source>
        <dbReference type="ARBA" id="ARBA00022989"/>
    </source>
</evidence>
<evidence type="ECO:0000313" key="6">
    <source>
        <dbReference type="EMBL" id="MCZ9294856.1"/>
    </source>
</evidence>
<dbReference type="InterPro" id="IPR043504">
    <property type="entry name" value="Peptidase_S1_PA_chymotrypsin"/>
</dbReference>
<dbReference type="Proteomes" id="UP001146468">
    <property type="component" value="Unassembled WGS sequence"/>
</dbReference>
<reference evidence="6" key="1">
    <citation type="submission" date="2022-02" db="EMBL/GenBank/DDBJ databases">
        <title>Corynebacterium sp. from urogenital microbiome.</title>
        <authorList>
            <person name="Cappelli E.A."/>
            <person name="Ribeiro T.G."/>
            <person name="Peixe L."/>
        </authorList>
    </citation>
    <scope>NUCLEOTIDE SEQUENCE</scope>
    <source>
        <strain evidence="6">C8Ua_172</strain>
    </source>
</reference>
<dbReference type="GO" id="GO:0016020">
    <property type="term" value="C:membrane"/>
    <property type="evidence" value="ECO:0007669"/>
    <property type="project" value="UniProtKB-SubCell"/>
</dbReference>
<evidence type="ECO:0000256" key="5">
    <source>
        <dbReference type="SAM" id="Phobius"/>
    </source>
</evidence>
<dbReference type="InterPro" id="IPR001940">
    <property type="entry name" value="Peptidase_S1C"/>
</dbReference>
<dbReference type="PANTHER" id="PTHR43019:SF23">
    <property type="entry name" value="PROTEASE DO-LIKE 5, CHLOROPLASTIC"/>
    <property type="match status" value="1"/>
</dbReference>
<evidence type="ECO:0000256" key="1">
    <source>
        <dbReference type="ARBA" id="ARBA00004141"/>
    </source>
</evidence>
<dbReference type="Gene3D" id="2.40.10.10">
    <property type="entry name" value="Trypsin-like serine proteases"/>
    <property type="match status" value="2"/>
</dbReference>
<dbReference type="InterPro" id="IPR003825">
    <property type="entry name" value="Colicin-V_CvpA"/>
</dbReference>
<keyword evidence="4 5" id="KW-0472">Membrane</keyword>
<dbReference type="SUPFAM" id="SSF50494">
    <property type="entry name" value="Trypsin-like serine proteases"/>
    <property type="match status" value="1"/>
</dbReference>
<sequence length="396" mass="40557">MVSGFLIVDVVVILLLLAALISGWRSGALSAGLGALGIIAGLVVGLVVASAAVGLSDVPSVRMLLVLATVVLFVGVGNIVGATVGSTLRDRMRTKSSQRWDSGLGAVFQGVVATLVIWLVSLPIAANVSGPLGTAVRESRVLSAMDSATPTWGKQVPEQIAALIDVAGLPPMVSPFQAQGAEVAEPDPADVDPAVIEKLRPSVVHVLGDAESCRRRLSGSGYVAAPDYVITNAHVVAGTNSVEVDTVLGVKEADVVLYNPEVDLAVLHVPALGIPPLEPAQRPARSGDGAVVLGFPASGPFTASPARVRDKITISGPNIYATGRTEREAYTLRGQVRQGNSGGPLVTPEGNVTGVIFGTAVDGSNTGYALTMEQVNEVVGEIGRLKGAVDTQTCMG</sequence>
<dbReference type="Pfam" id="PF13365">
    <property type="entry name" value="Trypsin_2"/>
    <property type="match status" value="1"/>
</dbReference>
<evidence type="ECO:0000256" key="4">
    <source>
        <dbReference type="ARBA" id="ARBA00023136"/>
    </source>
</evidence>
<evidence type="ECO:0000256" key="2">
    <source>
        <dbReference type="ARBA" id="ARBA00022692"/>
    </source>
</evidence>
<dbReference type="InterPro" id="IPR009003">
    <property type="entry name" value="Peptidase_S1_PA"/>
</dbReference>
<dbReference type="GO" id="GO:0004252">
    <property type="term" value="F:serine-type endopeptidase activity"/>
    <property type="evidence" value="ECO:0007669"/>
    <property type="project" value="InterPro"/>
</dbReference>
<organism evidence="6 7">
    <name type="scientific">Corynebacterium meitnerae</name>
    <dbReference type="NCBI Taxonomy" id="2913498"/>
    <lineage>
        <taxon>Bacteria</taxon>
        <taxon>Bacillati</taxon>
        <taxon>Actinomycetota</taxon>
        <taxon>Actinomycetes</taxon>
        <taxon>Mycobacteriales</taxon>
        <taxon>Corynebacteriaceae</taxon>
        <taxon>Corynebacterium</taxon>
    </lineage>
</organism>
<dbReference type="RefSeq" id="WP_269966272.1">
    <property type="nucleotide sequence ID" value="NZ_JAKMUS010000022.1"/>
</dbReference>
<dbReference type="GO" id="GO:0006508">
    <property type="term" value="P:proteolysis"/>
    <property type="evidence" value="ECO:0007669"/>
    <property type="project" value="UniProtKB-KW"/>
</dbReference>